<dbReference type="InterPro" id="IPR050272">
    <property type="entry name" value="Isochorismatase-like_hydrls"/>
</dbReference>
<keyword evidence="4" id="KW-1185">Reference proteome</keyword>
<evidence type="ECO:0000313" key="4">
    <source>
        <dbReference type="Proteomes" id="UP000231553"/>
    </source>
</evidence>
<evidence type="ECO:0000256" key="1">
    <source>
        <dbReference type="ARBA" id="ARBA00022801"/>
    </source>
</evidence>
<gene>
    <name evidence="3" type="ORF">CVM52_10875</name>
</gene>
<proteinExistence type="predicted"/>
<dbReference type="PANTHER" id="PTHR43540">
    <property type="entry name" value="PEROXYUREIDOACRYLATE/UREIDOACRYLATE AMIDOHYDROLASE-RELATED"/>
    <property type="match status" value="1"/>
</dbReference>
<dbReference type="AlphaFoldDB" id="A0A2M8J1P7"/>
<dbReference type="CDD" id="cd00431">
    <property type="entry name" value="cysteine_hydrolases"/>
    <property type="match status" value="1"/>
</dbReference>
<dbReference type="Proteomes" id="UP000231553">
    <property type="component" value="Unassembled WGS sequence"/>
</dbReference>
<dbReference type="GO" id="GO:0016787">
    <property type="term" value="F:hydrolase activity"/>
    <property type="evidence" value="ECO:0007669"/>
    <property type="project" value="UniProtKB-KW"/>
</dbReference>
<dbReference type="OrthoDB" id="8477867at2"/>
<protein>
    <submittedName>
        <fullName evidence="3">Cysteine hydrolase</fullName>
    </submittedName>
</protein>
<accession>A0A2M8J1P7</accession>
<dbReference type="Pfam" id="PF00857">
    <property type="entry name" value="Isochorismatase"/>
    <property type="match status" value="1"/>
</dbReference>
<dbReference type="InterPro" id="IPR036380">
    <property type="entry name" value="Isochorismatase-like_sf"/>
</dbReference>
<name>A0A2M8J1P7_9RHOB</name>
<evidence type="ECO:0000313" key="3">
    <source>
        <dbReference type="EMBL" id="PJE36692.1"/>
    </source>
</evidence>
<reference evidence="3 4" key="1">
    <citation type="journal article" date="2018" name="Int. J. Syst. Evol. Microbiol.">
        <title>Pseudooceanicola lipolyticus sp. nov., a marine alphaproteobacterium, reclassification of Oceanicola flagellatus as Pseudooceanicola flagellatus comb. nov. and emended description of the genus Pseudooceanicola.</title>
        <authorList>
            <person name="Huang M.-M."/>
            <person name="Guo L.-L."/>
            <person name="Wu Y.-H."/>
            <person name="Lai Q.-L."/>
            <person name="Shao Z.-Z."/>
            <person name="Wang C.-S."/>
            <person name="Wu M."/>
            <person name="Xu X.-W."/>
        </authorList>
    </citation>
    <scope>NUCLEOTIDE SEQUENCE [LARGE SCALE GENOMIC DNA]</scope>
    <source>
        <strain evidence="3 4">157</strain>
    </source>
</reference>
<dbReference type="SUPFAM" id="SSF52499">
    <property type="entry name" value="Isochorismatase-like hydrolases"/>
    <property type="match status" value="1"/>
</dbReference>
<feature type="domain" description="Isochorismatase-like" evidence="2">
    <location>
        <begin position="6"/>
        <end position="188"/>
    </location>
</feature>
<dbReference type="EMBL" id="PGTB01000034">
    <property type="protein sequence ID" value="PJE36692.1"/>
    <property type="molecule type" value="Genomic_DNA"/>
</dbReference>
<organism evidence="3 4">
    <name type="scientific">Pseudooceanicola lipolyticus</name>
    <dbReference type="NCBI Taxonomy" id="2029104"/>
    <lineage>
        <taxon>Bacteria</taxon>
        <taxon>Pseudomonadati</taxon>
        <taxon>Pseudomonadota</taxon>
        <taxon>Alphaproteobacteria</taxon>
        <taxon>Rhodobacterales</taxon>
        <taxon>Paracoccaceae</taxon>
        <taxon>Pseudooceanicola</taxon>
    </lineage>
</organism>
<sequence>MDPERTAILTIDLQNDYLHPDGAYRRAGYAIDAFTALPERIRPVIDALRQKGGTHISVQFTLVPRPDGEPLISPFLRNLRPFLARGDFAPGSFGHALVDALPPADYTIERVTYSAFYQTRLEYLLNALGISHLILAGLVTNGAVATTLRDAHLRNFETALLSDGSAAFLQAVHEATLTSLSGVTYQMTCAEAIGMLEAA</sequence>
<dbReference type="PANTHER" id="PTHR43540:SF6">
    <property type="entry name" value="ISOCHORISMATASE-LIKE DOMAIN-CONTAINING PROTEIN"/>
    <property type="match status" value="1"/>
</dbReference>
<evidence type="ECO:0000259" key="2">
    <source>
        <dbReference type="Pfam" id="PF00857"/>
    </source>
</evidence>
<keyword evidence="1 3" id="KW-0378">Hydrolase</keyword>
<dbReference type="InterPro" id="IPR000868">
    <property type="entry name" value="Isochorismatase-like_dom"/>
</dbReference>
<comment type="caution">
    <text evidence="3">The sequence shown here is derived from an EMBL/GenBank/DDBJ whole genome shotgun (WGS) entry which is preliminary data.</text>
</comment>
<dbReference type="Gene3D" id="3.40.50.850">
    <property type="entry name" value="Isochorismatase-like"/>
    <property type="match status" value="1"/>
</dbReference>